<dbReference type="HAMAP" id="MF_01965">
    <property type="entry name" value="NADHX_dehydratase"/>
    <property type="match status" value="1"/>
</dbReference>
<keyword evidence="12 17" id="KW-0456">Lyase</keyword>
<comment type="function">
    <text evidence="18">Catalyzes the epimerization of the S- and R-forms of NAD(P)HX, a damaged form of NAD(P)H that is a result of enzymatic or heat-dependent hydration. This is a prerequisite for the S-specific NAD(P)H-hydrate dehydratase to allow the repair of both epimers of NAD(P)HX.</text>
</comment>
<feature type="binding site" evidence="18">
    <location>
        <position position="56"/>
    </location>
    <ligand>
        <name>K(+)</name>
        <dbReference type="ChEBI" id="CHEBI:29103"/>
    </ligand>
</feature>
<dbReference type="Pfam" id="PF01256">
    <property type="entry name" value="Carb_kinase"/>
    <property type="match status" value="1"/>
</dbReference>
<feature type="binding site" evidence="17">
    <location>
        <position position="407"/>
    </location>
    <ligand>
        <name>(6S)-NADPHX</name>
        <dbReference type="ChEBI" id="CHEBI:64076"/>
    </ligand>
</feature>
<feature type="binding site" evidence="18">
    <location>
        <position position="112"/>
    </location>
    <ligand>
        <name>K(+)</name>
        <dbReference type="ChEBI" id="CHEBI:29103"/>
    </ligand>
</feature>
<evidence type="ECO:0000256" key="1">
    <source>
        <dbReference type="ARBA" id="ARBA00000013"/>
    </source>
</evidence>
<keyword evidence="9 18" id="KW-0630">Potassium</keyword>
<dbReference type="InterPro" id="IPR036652">
    <property type="entry name" value="YjeF_N_dom_sf"/>
</dbReference>
<feature type="binding site" evidence="17">
    <location>
        <position position="335"/>
    </location>
    <ligand>
        <name>(6S)-NADPHX</name>
        <dbReference type="ChEBI" id="CHEBI:64076"/>
    </ligand>
</feature>
<comment type="function">
    <text evidence="14 19">Bifunctional enzyme that catalyzes the epimerization of the S- and R-forms of NAD(P)HX and the dehydration of the S-form of NAD(P)HX at the expense of ADP, which is converted to AMP. This allows the repair of both epimers of NAD(P)HX, a damaged form of NAD(P)H that is a result of enzymatic or heat-dependent hydration.</text>
</comment>
<feature type="binding site" evidence="17">
    <location>
        <position position="289"/>
    </location>
    <ligand>
        <name>(6S)-NADPHX</name>
        <dbReference type="ChEBI" id="CHEBI:64076"/>
    </ligand>
</feature>
<evidence type="ECO:0000256" key="4">
    <source>
        <dbReference type="ARBA" id="ARBA00009524"/>
    </source>
</evidence>
<feature type="binding site" evidence="18">
    <location>
        <position position="145"/>
    </location>
    <ligand>
        <name>(6S)-NADPHX</name>
        <dbReference type="ChEBI" id="CHEBI:64076"/>
    </ligand>
</feature>
<evidence type="ECO:0000256" key="18">
    <source>
        <dbReference type="HAMAP-Rule" id="MF_01966"/>
    </source>
</evidence>
<feature type="binding site" evidence="17">
    <location>
        <position position="242"/>
    </location>
    <ligand>
        <name>(6S)-NADPHX</name>
        <dbReference type="ChEBI" id="CHEBI:64076"/>
    </ligand>
</feature>
<evidence type="ECO:0000256" key="5">
    <source>
        <dbReference type="ARBA" id="ARBA00022723"/>
    </source>
</evidence>
<comment type="similarity">
    <text evidence="4 19">In the C-terminal section; belongs to the NnrD/CARKD family.</text>
</comment>
<evidence type="ECO:0000259" key="21">
    <source>
        <dbReference type="PROSITE" id="PS51385"/>
    </source>
</evidence>
<keyword evidence="7 17" id="KW-0067">ATP-binding</keyword>
<evidence type="ECO:0000259" key="20">
    <source>
        <dbReference type="PROSITE" id="PS51383"/>
    </source>
</evidence>
<comment type="subunit">
    <text evidence="17">Homotetramer.</text>
</comment>
<dbReference type="CDD" id="cd01171">
    <property type="entry name" value="YXKO-related"/>
    <property type="match status" value="1"/>
</dbReference>
<evidence type="ECO:0000313" key="22">
    <source>
        <dbReference type="EMBL" id="CAD7288063.1"/>
    </source>
</evidence>
<dbReference type="InterPro" id="IPR004443">
    <property type="entry name" value="YjeF_N_dom"/>
</dbReference>
<dbReference type="Proteomes" id="UP000789803">
    <property type="component" value="Unassembled WGS sequence"/>
</dbReference>
<dbReference type="PANTHER" id="PTHR12592">
    <property type="entry name" value="ATP-DEPENDENT (S)-NAD(P)H-HYDRATE DEHYDRATASE FAMILY MEMBER"/>
    <property type="match status" value="1"/>
</dbReference>
<comment type="cofactor">
    <cofactor evidence="18 19">
        <name>K(+)</name>
        <dbReference type="ChEBI" id="CHEBI:29103"/>
    </cofactor>
    <text evidence="18 19">Binds 1 potassium ion per subunit.</text>
</comment>
<evidence type="ECO:0000256" key="15">
    <source>
        <dbReference type="ARBA" id="ARBA00048238"/>
    </source>
</evidence>
<keyword evidence="5 18" id="KW-0479">Metal-binding</keyword>
<evidence type="ECO:0000256" key="17">
    <source>
        <dbReference type="HAMAP-Rule" id="MF_01965"/>
    </source>
</evidence>
<keyword evidence="13" id="KW-0511">Multifunctional enzyme</keyword>
<sequence length="462" mass="50355">MKNLYINNAKLDKRAIKKYNLNDEILMQNAAIKMANHINKRFKKAKILCVCGGGNNAADVYAMARILQNKHQIMIYQTTKQLKPLAKIECDRAIKSGVKFITKLKKADIVVDGIFGIGLNRKLSDDTIKLIKKLNSIKAYKIACDVPSGLSASAEILGECFKADVTITMGALKTCLYTDFAKDYVGKIKVANLGISRQNYEIKTKLKLLQRKDLKLPYRDKKCVNKGDFGHAAIICGKHQGAAKIAAKAAFSIGAGLVSVVGRCDTLNSYLMSAKNISDKMNAVAVGMGLSDDDIAGLNMQNLSTKSLVLDAGMCDCENTLKLLSINKKIVLTPHPKEFVRLLKLANLADIVVSELQNNRLYYALKFTRKFKCVLVLKGANTIIASNKKAYFMPYGTPTLAKGGSGDCLSGLIAGLMAQGYSPKKAAISGVLAHALSIQKFSKNFSLNANDIIKGIRCLAKK</sequence>
<comment type="catalytic activity">
    <reaction evidence="1 18 19">
        <text>(6R)-NADHX = (6S)-NADHX</text>
        <dbReference type="Rhea" id="RHEA:32215"/>
        <dbReference type="ChEBI" id="CHEBI:64074"/>
        <dbReference type="ChEBI" id="CHEBI:64075"/>
        <dbReference type="EC" id="5.1.99.6"/>
    </reaction>
</comment>
<dbReference type="PIRSF" id="PIRSF017184">
    <property type="entry name" value="Nnr"/>
    <property type="match status" value="1"/>
</dbReference>
<dbReference type="PANTHER" id="PTHR12592:SF0">
    <property type="entry name" value="ATP-DEPENDENT (S)-NAD(P)H-HYDRATE DEHYDRATASE"/>
    <property type="match status" value="1"/>
</dbReference>
<comment type="function">
    <text evidence="17">Catalyzes the dehydration of the S-form of NAD(P)HX at the expense of ADP, which is converted to AMP. Together with NAD(P)HX epimerase, which catalyzes the epimerization of the S- and R-forms, the enzyme allows the repair of both epimers of NAD(P)HX, a damaged form of NAD(P)H that is a result of enzymatic or heat-dependent hydration.</text>
</comment>
<keyword evidence="11 18" id="KW-0413">Isomerase</keyword>
<comment type="similarity">
    <text evidence="3 19">In the N-terminal section; belongs to the NnrE/AIBP family.</text>
</comment>
<evidence type="ECO:0000256" key="10">
    <source>
        <dbReference type="ARBA" id="ARBA00023027"/>
    </source>
</evidence>
<feature type="binding site" evidence="17">
    <location>
        <position position="406"/>
    </location>
    <ligand>
        <name>AMP</name>
        <dbReference type="ChEBI" id="CHEBI:456215"/>
    </ligand>
</feature>
<evidence type="ECO:0000256" key="9">
    <source>
        <dbReference type="ARBA" id="ARBA00022958"/>
    </source>
</evidence>
<dbReference type="NCBIfam" id="TIGR00197">
    <property type="entry name" value="yjeF_nterm"/>
    <property type="match status" value="1"/>
</dbReference>
<comment type="similarity">
    <text evidence="18">Belongs to the NnrE/AIBP family.</text>
</comment>
<dbReference type="Pfam" id="PF03853">
    <property type="entry name" value="YjeF_N"/>
    <property type="match status" value="1"/>
</dbReference>
<evidence type="ECO:0000256" key="7">
    <source>
        <dbReference type="ARBA" id="ARBA00022840"/>
    </source>
</evidence>
<feature type="domain" description="YjeF C-terminal" evidence="20">
    <location>
        <begin position="209"/>
        <end position="462"/>
    </location>
</feature>
<organism evidence="22 23">
    <name type="scientific">Campylobacter majalis</name>
    <dbReference type="NCBI Taxonomy" id="2790656"/>
    <lineage>
        <taxon>Bacteria</taxon>
        <taxon>Pseudomonadati</taxon>
        <taxon>Campylobacterota</taxon>
        <taxon>Epsilonproteobacteria</taxon>
        <taxon>Campylobacterales</taxon>
        <taxon>Campylobacteraceae</taxon>
        <taxon>Campylobacter</taxon>
    </lineage>
</organism>
<comment type="caution">
    <text evidence="22">The sequence shown here is derived from an EMBL/GenBank/DDBJ whole genome shotgun (WGS) entry which is preliminary data.</text>
</comment>
<feature type="binding site" evidence="18">
    <location>
        <begin position="116"/>
        <end position="122"/>
    </location>
    <ligand>
        <name>(6S)-NADPHX</name>
        <dbReference type="ChEBI" id="CHEBI:64076"/>
    </ligand>
</feature>
<gene>
    <name evidence="22" type="primary">nnr</name>
    <name evidence="17" type="synonym">nnrD</name>
    <name evidence="18" type="synonym">nnrE</name>
    <name evidence="22" type="ORF">LMG7974_00814</name>
</gene>
<name>A0ABN7K6B9_9BACT</name>
<evidence type="ECO:0000256" key="2">
    <source>
        <dbReference type="ARBA" id="ARBA00000909"/>
    </source>
</evidence>
<evidence type="ECO:0000313" key="23">
    <source>
        <dbReference type="Proteomes" id="UP000789803"/>
    </source>
</evidence>
<keyword evidence="10 17" id="KW-0520">NAD</keyword>
<evidence type="ECO:0000256" key="3">
    <source>
        <dbReference type="ARBA" id="ARBA00006001"/>
    </source>
</evidence>
<dbReference type="Gene3D" id="3.40.50.10260">
    <property type="entry name" value="YjeF N-terminal domain"/>
    <property type="match status" value="1"/>
</dbReference>
<dbReference type="InterPro" id="IPR029056">
    <property type="entry name" value="Ribokinase-like"/>
</dbReference>
<evidence type="ECO:0000256" key="19">
    <source>
        <dbReference type="PIRNR" id="PIRNR017184"/>
    </source>
</evidence>
<comment type="cofactor">
    <cofactor evidence="17">
        <name>Mg(2+)</name>
        <dbReference type="ChEBI" id="CHEBI:18420"/>
    </cofactor>
</comment>
<protein>
    <recommendedName>
        <fullName evidence="19">Bifunctional NAD(P)H-hydrate repair enzyme</fullName>
    </recommendedName>
    <alternativeName>
        <fullName evidence="19">Nicotinamide nucleotide repair protein</fullName>
    </alternativeName>
    <domain>
        <recommendedName>
            <fullName evidence="19">ADP-dependent (S)-NAD(P)H-hydrate dehydratase</fullName>
            <ecNumber evidence="19">4.2.1.136</ecNumber>
        </recommendedName>
        <alternativeName>
            <fullName evidence="19">ADP-dependent NAD(P)HX dehydratase</fullName>
        </alternativeName>
    </domain>
    <domain>
        <recommendedName>
            <fullName evidence="19">NAD(P)H-hydrate epimerase</fullName>
            <ecNumber evidence="19">5.1.99.6</ecNumber>
        </recommendedName>
    </domain>
</protein>
<dbReference type="EMBL" id="CAJHOF010000006">
    <property type="protein sequence ID" value="CAD7288063.1"/>
    <property type="molecule type" value="Genomic_DNA"/>
</dbReference>
<dbReference type="SUPFAM" id="SSF64153">
    <property type="entry name" value="YjeF N-terminal domain-like"/>
    <property type="match status" value="1"/>
</dbReference>
<evidence type="ECO:0000256" key="8">
    <source>
        <dbReference type="ARBA" id="ARBA00022857"/>
    </source>
</evidence>
<dbReference type="PROSITE" id="PS51383">
    <property type="entry name" value="YJEF_C_3"/>
    <property type="match status" value="1"/>
</dbReference>
<dbReference type="PROSITE" id="PS51385">
    <property type="entry name" value="YJEF_N"/>
    <property type="match status" value="1"/>
</dbReference>
<dbReference type="RefSeq" id="WP_229932623.1">
    <property type="nucleotide sequence ID" value="NZ_CAJHOF010000006.1"/>
</dbReference>
<dbReference type="SUPFAM" id="SSF53613">
    <property type="entry name" value="Ribokinase-like"/>
    <property type="match status" value="1"/>
</dbReference>
<comment type="caution">
    <text evidence="18">Lacks conserved residue(s) required for the propagation of feature annotation.</text>
</comment>
<feature type="domain" description="YjeF N-terminal" evidence="21">
    <location>
        <begin position="8"/>
        <end position="201"/>
    </location>
</feature>
<accession>A0ABN7K6B9</accession>
<dbReference type="EC" id="5.1.99.6" evidence="19"/>
<dbReference type="InterPro" id="IPR000631">
    <property type="entry name" value="CARKD"/>
</dbReference>
<dbReference type="HAMAP" id="MF_01966">
    <property type="entry name" value="NADHX_epimerase"/>
    <property type="match status" value="1"/>
</dbReference>
<reference evidence="22 23" key="1">
    <citation type="submission" date="2020-11" db="EMBL/GenBank/DDBJ databases">
        <authorList>
            <person name="Peeters C."/>
        </authorList>
    </citation>
    <scope>NUCLEOTIDE SEQUENCE [LARGE SCALE GENOMIC DNA]</scope>
    <source>
        <strain evidence="22 23">LMG 7974</strain>
    </source>
</reference>
<evidence type="ECO:0000256" key="11">
    <source>
        <dbReference type="ARBA" id="ARBA00023235"/>
    </source>
</evidence>
<comment type="similarity">
    <text evidence="17">Belongs to the NnrD/CARKD family.</text>
</comment>
<comment type="catalytic activity">
    <reaction evidence="15 17 19">
        <text>(6S)-NADHX + ADP = AMP + phosphate + NADH + H(+)</text>
        <dbReference type="Rhea" id="RHEA:32223"/>
        <dbReference type="ChEBI" id="CHEBI:15378"/>
        <dbReference type="ChEBI" id="CHEBI:43474"/>
        <dbReference type="ChEBI" id="CHEBI:57945"/>
        <dbReference type="ChEBI" id="CHEBI:64074"/>
        <dbReference type="ChEBI" id="CHEBI:456215"/>
        <dbReference type="ChEBI" id="CHEBI:456216"/>
        <dbReference type="EC" id="4.2.1.136"/>
    </reaction>
</comment>
<feature type="binding site" evidence="18">
    <location>
        <position position="148"/>
    </location>
    <ligand>
        <name>K(+)</name>
        <dbReference type="ChEBI" id="CHEBI:29103"/>
    </ligand>
</feature>
<keyword evidence="6 17" id="KW-0547">Nucleotide-binding</keyword>
<evidence type="ECO:0000256" key="14">
    <source>
        <dbReference type="ARBA" id="ARBA00025153"/>
    </source>
</evidence>
<evidence type="ECO:0000256" key="13">
    <source>
        <dbReference type="ARBA" id="ARBA00023268"/>
    </source>
</evidence>
<feature type="binding site" evidence="17">
    <location>
        <begin position="378"/>
        <end position="382"/>
    </location>
    <ligand>
        <name>AMP</name>
        <dbReference type="ChEBI" id="CHEBI:456215"/>
    </ligand>
</feature>
<keyword evidence="8 17" id="KW-0521">NADP</keyword>
<dbReference type="NCBIfam" id="TIGR00196">
    <property type="entry name" value="yjeF_cterm"/>
    <property type="match status" value="1"/>
</dbReference>
<comment type="catalytic activity">
    <reaction evidence="16 17 19">
        <text>(6S)-NADPHX + ADP = AMP + phosphate + NADPH + H(+)</text>
        <dbReference type="Rhea" id="RHEA:32235"/>
        <dbReference type="ChEBI" id="CHEBI:15378"/>
        <dbReference type="ChEBI" id="CHEBI:43474"/>
        <dbReference type="ChEBI" id="CHEBI:57783"/>
        <dbReference type="ChEBI" id="CHEBI:64076"/>
        <dbReference type="ChEBI" id="CHEBI:456215"/>
        <dbReference type="ChEBI" id="CHEBI:456216"/>
        <dbReference type="EC" id="4.2.1.136"/>
    </reaction>
</comment>
<dbReference type="EC" id="4.2.1.136" evidence="19"/>
<evidence type="ECO:0000256" key="6">
    <source>
        <dbReference type="ARBA" id="ARBA00022741"/>
    </source>
</evidence>
<proteinExistence type="inferred from homology"/>
<keyword evidence="23" id="KW-1185">Reference proteome</keyword>
<comment type="catalytic activity">
    <reaction evidence="2 18 19">
        <text>(6R)-NADPHX = (6S)-NADPHX</text>
        <dbReference type="Rhea" id="RHEA:32227"/>
        <dbReference type="ChEBI" id="CHEBI:64076"/>
        <dbReference type="ChEBI" id="CHEBI:64077"/>
        <dbReference type="EC" id="5.1.99.6"/>
    </reaction>
</comment>
<evidence type="ECO:0000256" key="16">
    <source>
        <dbReference type="ARBA" id="ARBA00049209"/>
    </source>
</evidence>
<dbReference type="InterPro" id="IPR030677">
    <property type="entry name" value="Nnr"/>
</dbReference>
<dbReference type="Gene3D" id="3.40.1190.20">
    <property type="match status" value="1"/>
</dbReference>
<evidence type="ECO:0000256" key="12">
    <source>
        <dbReference type="ARBA" id="ARBA00023239"/>
    </source>
</evidence>